<keyword evidence="1" id="KW-0812">Transmembrane</keyword>
<dbReference type="Proteomes" id="UP001152523">
    <property type="component" value="Unassembled WGS sequence"/>
</dbReference>
<name>A0AAV0EH25_9ASTE</name>
<proteinExistence type="predicted"/>
<evidence type="ECO:0000256" key="1">
    <source>
        <dbReference type="SAM" id="Phobius"/>
    </source>
</evidence>
<gene>
    <name evidence="2" type="ORF">CEPIT_LOCUS24949</name>
</gene>
<evidence type="ECO:0000313" key="3">
    <source>
        <dbReference type="Proteomes" id="UP001152523"/>
    </source>
</evidence>
<sequence length="215" mass="24369">MLRKKTLVELSNIISDYEKYSGELINKGKSFYLISKHAKNHNHLIVNNIFQIKKGSFPFTYLGANIFTSRTLNLYFEHILAKFDNKKLACWKHKLLSVGGRMILIKHVLSSLPLYHMVVPLSPGISFTKGKTVNYALLLCMESRLGPLTLKTPNYILKLLKNVQLSISSRPPTGFPVNYTHGSPCGRPRGHFSFFSLLSCSLSFLIPFFLPIFSS</sequence>
<keyword evidence="1" id="KW-0472">Membrane</keyword>
<feature type="transmembrane region" description="Helical" evidence="1">
    <location>
        <begin position="192"/>
        <end position="213"/>
    </location>
</feature>
<organism evidence="2 3">
    <name type="scientific">Cuscuta epithymum</name>
    <dbReference type="NCBI Taxonomy" id="186058"/>
    <lineage>
        <taxon>Eukaryota</taxon>
        <taxon>Viridiplantae</taxon>
        <taxon>Streptophyta</taxon>
        <taxon>Embryophyta</taxon>
        <taxon>Tracheophyta</taxon>
        <taxon>Spermatophyta</taxon>
        <taxon>Magnoliopsida</taxon>
        <taxon>eudicotyledons</taxon>
        <taxon>Gunneridae</taxon>
        <taxon>Pentapetalae</taxon>
        <taxon>asterids</taxon>
        <taxon>lamiids</taxon>
        <taxon>Solanales</taxon>
        <taxon>Convolvulaceae</taxon>
        <taxon>Cuscuteae</taxon>
        <taxon>Cuscuta</taxon>
        <taxon>Cuscuta subgen. Cuscuta</taxon>
    </lineage>
</organism>
<protein>
    <submittedName>
        <fullName evidence="2">Uncharacterized protein</fullName>
    </submittedName>
</protein>
<dbReference type="AlphaFoldDB" id="A0AAV0EH25"/>
<dbReference type="PANTHER" id="PTHR33116:SF80">
    <property type="entry name" value="REVERSE TRANSCRIPTASE ZINC-BINDING DOMAIN-CONTAINING PROTEIN"/>
    <property type="match status" value="1"/>
</dbReference>
<dbReference type="PANTHER" id="PTHR33116">
    <property type="entry name" value="REVERSE TRANSCRIPTASE ZINC-BINDING DOMAIN-CONTAINING PROTEIN-RELATED-RELATED"/>
    <property type="match status" value="1"/>
</dbReference>
<comment type="caution">
    <text evidence="2">The sequence shown here is derived from an EMBL/GenBank/DDBJ whole genome shotgun (WGS) entry which is preliminary data.</text>
</comment>
<accession>A0AAV0EH25</accession>
<keyword evidence="1" id="KW-1133">Transmembrane helix</keyword>
<dbReference type="EMBL" id="CAMAPF010000929">
    <property type="protein sequence ID" value="CAH9123096.1"/>
    <property type="molecule type" value="Genomic_DNA"/>
</dbReference>
<reference evidence="2" key="1">
    <citation type="submission" date="2022-07" db="EMBL/GenBank/DDBJ databases">
        <authorList>
            <person name="Macas J."/>
            <person name="Novak P."/>
            <person name="Neumann P."/>
        </authorList>
    </citation>
    <scope>NUCLEOTIDE SEQUENCE</scope>
</reference>
<evidence type="ECO:0000313" key="2">
    <source>
        <dbReference type="EMBL" id="CAH9123096.1"/>
    </source>
</evidence>
<keyword evidence="3" id="KW-1185">Reference proteome</keyword>